<dbReference type="Gene3D" id="3.40.50.880">
    <property type="match status" value="1"/>
</dbReference>
<dbReference type="InterPro" id="IPR014718">
    <property type="entry name" value="GH-type_carb-bd"/>
</dbReference>
<dbReference type="GO" id="GO:0008236">
    <property type="term" value="F:serine-type peptidase activity"/>
    <property type="evidence" value="ECO:0007669"/>
    <property type="project" value="UniProtKB-KW"/>
</dbReference>
<dbReference type="InterPro" id="IPR041371">
    <property type="entry name" value="GH92_N"/>
</dbReference>
<feature type="compositionally biased region" description="Basic and acidic residues" evidence="9">
    <location>
        <begin position="1525"/>
        <end position="1535"/>
    </location>
</feature>
<feature type="domain" description="Glycosyl hydrolase family 92" evidence="11">
    <location>
        <begin position="731"/>
        <end position="1193"/>
    </location>
</feature>
<dbReference type="NCBIfam" id="TIGR01180">
    <property type="entry name" value="aman2_put"/>
    <property type="match status" value="1"/>
</dbReference>
<dbReference type="GO" id="GO:0005975">
    <property type="term" value="P:carbohydrate metabolic process"/>
    <property type="evidence" value="ECO:0007669"/>
    <property type="project" value="InterPro"/>
</dbReference>
<feature type="compositionally biased region" description="Low complexity" evidence="9">
    <location>
        <begin position="1571"/>
        <end position="1580"/>
    </location>
</feature>
<dbReference type="Pfam" id="PF03575">
    <property type="entry name" value="Peptidase_S51"/>
    <property type="match status" value="1"/>
</dbReference>
<dbReference type="InterPro" id="IPR050883">
    <property type="entry name" value="PNGase"/>
</dbReference>
<dbReference type="GO" id="GO:0008241">
    <property type="term" value="F:peptidyl-dipeptidase activity"/>
    <property type="evidence" value="ECO:0007669"/>
    <property type="project" value="UniProtKB-EC"/>
</dbReference>
<keyword evidence="7" id="KW-0378">Hydrolase</keyword>
<proteinExistence type="inferred from homology"/>
<dbReference type="GO" id="GO:0006516">
    <property type="term" value="P:glycoprotein catabolic process"/>
    <property type="evidence" value="ECO:0007669"/>
    <property type="project" value="TreeGrafter"/>
</dbReference>
<dbReference type="InterPro" id="IPR005320">
    <property type="entry name" value="Peptidase_S51"/>
</dbReference>
<evidence type="ECO:0000256" key="9">
    <source>
        <dbReference type="SAM" id="MobiDB-lite"/>
    </source>
</evidence>
<keyword evidence="10" id="KW-0732">Signal</keyword>
<evidence type="ECO:0000256" key="1">
    <source>
        <dbReference type="ARBA" id="ARBA00001092"/>
    </source>
</evidence>
<feature type="domain" description="Glycosyl hydrolase family 92 N-terminal" evidence="12">
    <location>
        <begin position="472"/>
        <end position="724"/>
    </location>
</feature>
<dbReference type="Gene3D" id="2.70.98.10">
    <property type="match status" value="1"/>
</dbReference>
<keyword evidence="8" id="KW-0720">Serine protease</keyword>
<keyword evidence="6" id="KW-0645">Protease</keyword>
<dbReference type="PANTHER" id="PTHR12143">
    <property type="entry name" value="PEPTIDE N-GLYCANASE PNGASE -RELATED"/>
    <property type="match status" value="1"/>
</dbReference>
<protein>
    <recommendedName>
        <fullName evidence="5">Cyanophycinase</fullName>
        <ecNumber evidence="4">3.4.15.6</ecNumber>
    </recommendedName>
</protein>
<evidence type="ECO:0000256" key="2">
    <source>
        <dbReference type="ARBA" id="ARBA00002039"/>
    </source>
</evidence>
<dbReference type="EMBL" id="BKCJ010000009">
    <property type="protein sequence ID" value="GEU28570.1"/>
    <property type="molecule type" value="Genomic_DNA"/>
</dbReference>
<dbReference type="GO" id="GO:0030246">
    <property type="term" value="F:carbohydrate binding"/>
    <property type="evidence" value="ECO:0007669"/>
    <property type="project" value="InterPro"/>
</dbReference>
<dbReference type="NCBIfam" id="TIGR02069">
    <property type="entry name" value="cyanophycinase"/>
    <property type="match status" value="1"/>
</dbReference>
<feature type="region of interest" description="Disordered" evidence="9">
    <location>
        <begin position="1430"/>
        <end position="1580"/>
    </location>
</feature>
<evidence type="ECO:0000256" key="4">
    <source>
        <dbReference type="ARBA" id="ARBA00013115"/>
    </source>
</evidence>
<feature type="region of interest" description="Disordered" evidence="9">
    <location>
        <begin position="1259"/>
        <end position="1289"/>
    </location>
</feature>
<dbReference type="CDD" id="cd03145">
    <property type="entry name" value="GAT1_cyanophycinase"/>
    <property type="match status" value="1"/>
</dbReference>
<organism evidence="13">
    <name type="scientific">Tanacetum cinerariifolium</name>
    <name type="common">Dalmatian daisy</name>
    <name type="synonym">Chrysanthemum cinerariifolium</name>
    <dbReference type="NCBI Taxonomy" id="118510"/>
    <lineage>
        <taxon>Eukaryota</taxon>
        <taxon>Viridiplantae</taxon>
        <taxon>Streptophyta</taxon>
        <taxon>Embryophyta</taxon>
        <taxon>Tracheophyta</taxon>
        <taxon>Spermatophyta</taxon>
        <taxon>Magnoliopsida</taxon>
        <taxon>eudicotyledons</taxon>
        <taxon>Gunneridae</taxon>
        <taxon>Pentapetalae</taxon>
        <taxon>asterids</taxon>
        <taxon>campanulids</taxon>
        <taxon>Asterales</taxon>
        <taxon>Asteraceae</taxon>
        <taxon>Asteroideae</taxon>
        <taxon>Anthemideae</taxon>
        <taxon>Anthemidinae</taxon>
        <taxon>Tanacetum</taxon>
    </lineage>
</organism>
<feature type="compositionally biased region" description="Low complexity" evidence="9">
    <location>
        <begin position="1220"/>
        <end position="1238"/>
    </location>
</feature>
<feature type="chain" id="PRO_5025604146" description="Cyanophycinase" evidence="10">
    <location>
        <begin position="28"/>
        <end position="1738"/>
    </location>
</feature>
<accession>A0A699GFW7</accession>
<dbReference type="GO" id="GO:0006508">
    <property type="term" value="P:proteolysis"/>
    <property type="evidence" value="ECO:0007669"/>
    <property type="project" value="UniProtKB-KW"/>
</dbReference>
<dbReference type="InterPro" id="IPR011811">
    <property type="entry name" value="Peptidase_S51_cyanophycinase"/>
</dbReference>
<dbReference type="Gene3D" id="1.20.1050.60">
    <property type="entry name" value="alpha-1,2-mannosidase"/>
    <property type="match status" value="1"/>
</dbReference>
<feature type="compositionally biased region" description="Low complexity" evidence="9">
    <location>
        <begin position="1606"/>
        <end position="1615"/>
    </location>
</feature>
<reference evidence="13" key="1">
    <citation type="journal article" date="2019" name="Sci. Rep.">
        <title>Draft genome of Tanacetum cinerariifolium, the natural source of mosquito coil.</title>
        <authorList>
            <person name="Yamashiro T."/>
            <person name="Shiraishi A."/>
            <person name="Satake H."/>
            <person name="Nakayama K."/>
        </authorList>
    </citation>
    <scope>NUCLEOTIDE SEQUENCE</scope>
</reference>
<dbReference type="PANTHER" id="PTHR12143:SF39">
    <property type="entry name" value="SECRETED PROTEIN"/>
    <property type="match status" value="1"/>
</dbReference>
<feature type="region of interest" description="Disordered" evidence="9">
    <location>
        <begin position="1378"/>
        <end position="1413"/>
    </location>
</feature>
<evidence type="ECO:0000256" key="5">
    <source>
        <dbReference type="ARBA" id="ARBA00015719"/>
    </source>
</evidence>
<dbReference type="Pfam" id="PF07971">
    <property type="entry name" value="Glyco_hydro_92"/>
    <property type="match status" value="1"/>
</dbReference>
<comment type="similarity">
    <text evidence="3">Belongs to the peptidase S51 family.</text>
</comment>
<sequence>MVSFVGAVRRLGAGVMACSLLAAPAMATMATDMQDAAAPPLARVAEPAPTGSLVIAGGAVRADNAVIWQRVVQLAGGAGARIAVLPSAAGNPLRSGATAAAALNRQGAKAFVVPLAVRLKDRDYRRDAEDDAIAQSIREAGGVYFSGGDQALITEALVRPDGTRTKALEAIWDVYRRGGVIFGTSAGAAIMSTTMYYEAKTVFGTLSEGVNGRELTTGLGFVGDDIFIDQHLLARGRFARMLPAMLKKGYKLGIGIDENSAIVINAQRQVEVLGYQGALLVDLTRATVNSDLKDFNLQNARLSYLDRGDVYDLKLHRYTPSADKAEGKVDPANPYYSDPVYSADVLGHNTILLMMSKLVDSTQTEAIGIAAAGPGEPRQELGFEFKLTRDQATTGYASAASEAYTVLGMRLDVRPLKITRPWRAMNLSRLLSMDAGVGAAGAAGAAVALALALSIPVTASAQAAPGSAAAAVNVFIGTGSDGHTFPGAARPFGMIQLSPDTQVRPFRQSYPWAAGYRYEDDSILGFSHTHFSGAGHSDLGDVLLMPFSGDTKWEPGYPERPFSGYRSRFRHADERAEPGYYAVKLLDNEVDVELTATERVGLHRYRYAPGAPAKVMLDLRTSIYDYKGKNLWSRLRVRDTTLVTGMRETRGWAPGRQLYFAIRFSQPMTARAVRNFENDIEYKGFATPGSGPGDRPLVEGKALAGVLEFGAPVDGRLLVKVAVSAVSEEGAIANLDELPGWDFDGERSKATAAWNQALGAVAIEAAAPMRTMAYTALYHSMLAPSLFMDRDGQYRGPDNAVHRADGFRFHSTFSLWDTYRALHPLLTLIQPEQRNADFVRSLMASQQHSPYGILPVWQFHGQETWTMIGYHAVPVIADAYMKGLKGFDAEQALAAMTSSAEYGPYGGLEHYIKLGYVPIDLEPEAASKTVEYAFDDWTIARMAEKMGKQDVAARYYKRAQNYRNSFDVKTGFLRAKKSDGRFREPFDPVRSNFGSDYTEGSAWQYSWYAPHDNAGLIKLLGGDAGLQAKIDMMFDAKVDDNVYAHMEDISGLIGHYAHGNEPSHHVAYLYNYAGAPWKTQQRLTQIVASQYQATPQGLSGNDDLGQMSAWLAFTALGFYPVAPGSNEYVLGRPFLDRAVMHLPNGKTFTIRAVGLSADRPYVASVSLNGAPLAQTFLRHEQIVAGGELVFTMSNVPNKTWGQARSARPPDQCHGARRRAASAGGLPASGAGRPAGDAAGRLGGDPAVVRRCAAAAARHALQHGRRPALGRAVQQRQPRPGPAVQFPPSRHHCWRPAVAAWRARRFRHRSLQPAGPAPRRGRLMRGGHALQRRLHHGLPHLPPHLSPHCCLTLAVEERPGRGPAGNVTVRDRFQRCRRRARQRRAAAAAAADRHRRRDFSRAGHPAHSPADWPGACPAERPVGLCLHGPAAAHAAEQRRPEPPAGTAIEPDRLRADRRRTGMASRRTGAAGTDRVRDLALPLHRATGRHGRQRDAGGIVPAAATRGGDGGAGARGRDPVGAAADRLWPRADRRRGAGDAGGRAADRPARHPAAAAILTDRSTPGGESHGRSDLQAAAQDGAGADAAGNLALPAQQHRAAQARRRRLAGLAGADPAASNARPGRLRARGQHQHPVPDGAAPRAADGHGAVPVHRPAGDGIPERYRSHAQRVPEDQRDRPRTRCRCAVLAAREPRRDAVRVAGHARARGRWTCGVHRPRGGGESDGKCRMDQHRASGGWLS</sequence>
<comment type="function">
    <text evidence="2">Exopeptidase that catalyzes the hydrolytic cleavage of multi-L-arginyl-poly-L-aspartic acid (cyanophycin; a water-insoluble reserve polymer) into aspartate-arginine dipeptides.</text>
</comment>
<feature type="signal peptide" evidence="10">
    <location>
        <begin position="1"/>
        <end position="27"/>
    </location>
</feature>
<dbReference type="GO" id="GO:0005829">
    <property type="term" value="C:cytosol"/>
    <property type="evidence" value="ECO:0007669"/>
    <property type="project" value="TreeGrafter"/>
</dbReference>
<dbReference type="InterPro" id="IPR005887">
    <property type="entry name" value="GH92_a_mannosidase_put"/>
</dbReference>
<evidence type="ECO:0000256" key="7">
    <source>
        <dbReference type="ARBA" id="ARBA00022801"/>
    </source>
</evidence>
<evidence type="ECO:0000256" key="6">
    <source>
        <dbReference type="ARBA" id="ARBA00022670"/>
    </source>
</evidence>
<evidence type="ECO:0000313" key="13">
    <source>
        <dbReference type="EMBL" id="GEU28570.1"/>
    </source>
</evidence>
<feature type="region of interest" description="Disordered" evidence="9">
    <location>
        <begin position="1715"/>
        <end position="1738"/>
    </location>
</feature>
<dbReference type="Pfam" id="PF17678">
    <property type="entry name" value="Glyco_hydro_92N"/>
    <property type="match status" value="1"/>
</dbReference>
<dbReference type="FunFam" id="1.20.1050.60:FF:000001">
    <property type="entry name" value="Putative alpha-1,2-mannosidase"/>
    <property type="match status" value="1"/>
</dbReference>
<evidence type="ECO:0000256" key="3">
    <source>
        <dbReference type="ARBA" id="ARBA00006534"/>
    </source>
</evidence>
<name>A0A699GFW7_TANCI</name>
<dbReference type="FunFam" id="3.30.2080.10:FF:000001">
    <property type="entry name" value="Alpha-1,2-mannosidase subfamily"/>
    <property type="match status" value="1"/>
</dbReference>
<dbReference type="SUPFAM" id="SSF52317">
    <property type="entry name" value="Class I glutamine amidotransferase-like"/>
    <property type="match status" value="1"/>
</dbReference>
<comment type="catalytic activity">
    <reaction evidence="1">
        <text>[L-4-(L-arginin-2-N-yl)aspartate](n) + H2O = [L-4-(L-arginin-2-N-yl)aspartate](n-1) + L-4-(L-arginin-2-N-yl)aspartate</text>
        <dbReference type="Rhea" id="RHEA:12845"/>
        <dbReference type="Rhea" id="RHEA-COMP:13728"/>
        <dbReference type="Rhea" id="RHEA-COMP:13734"/>
        <dbReference type="ChEBI" id="CHEBI:15377"/>
        <dbReference type="ChEBI" id="CHEBI:137986"/>
        <dbReference type="ChEBI" id="CHEBI:137991"/>
        <dbReference type="EC" id="3.4.15.6"/>
    </reaction>
</comment>
<feature type="compositionally biased region" description="Basic and acidic residues" evidence="9">
    <location>
        <begin position="1717"/>
        <end position="1731"/>
    </location>
</feature>
<dbReference type="Gene3D" id="1.20.1610.10">
    <property type="entry name" value="alpha-1,2-mannosidases domains"/>
    <property type="match status" value="1"/>
</dbReference>
<gene>
    <name evidence="13" type="ORF">Tci_000548</name>
</gene>
<keyword evidence="13" id="KW-0326">Glycosidase</keyword>
<feature type="region of interest" description="Disordered" evidence="9">
    <location>
        <begin position="1592"/>
        <end position="1676"/>
    </location>
</feature>
<dbReference type="GO" id="GO:0000224">
    <property type="term" value="F:peptide-N4-(N-acetyl-beta-glucosaminyl)asparagine amidase activity"/>
    <property type="evidence" value="ECO:0007669"/>
    <property type="project" value="TreeGrafter"/>
</dbReference>
<evidence type="ECO:0000259" key="11">
    <source>
        <dbReference type="Pfam" id="PF07971"/>
    </source>
</evidence>
<feature type="region of interest" description="Disordered" evidence="9">
    <location>
        <begin position="1200"/>
        <end position="1238"/>
    </location>
</feature>
<dbReference type="InterPro" id="IPR012939">
    <property type="entry name" value="Glyco_hydro_92"/>
</dbReference>
<dbReference type="GO" id="GO:0016798">
    <property type="term" value="F:hydrolase activity, acting on glycosyl bonds"/>
    <property type="evidence" value="ECO:0007669"/>
    <property type="project" value="UniProtKB-KW"/>
</dbReference>
<evidence type="ECO:0000256" key="10">
    <source>
        <dbReference type="SAM" id="SignalP"/>
    </source>
</evidence>
<dbReference type="SUPFAM" id="SSF48208">
    <property type="entry name" value="Six-hairpin glycosidases"/>
    <property type="match status" value="1"/>
</dbReference>
<dbReference type="Gene3D" id="3.30.2080.10">
    <property type="entry name" value="GH92 mannosidase domain"/>
    <property type="match status" value="1"/>
</dbReference>
<feature type="compositionally biased region" description="Basic and acidic residues" evidence="9">
    <location>
        <begin position="1658"/>
        <end position="1676"/>
    </location>
</feature>
<evidence type="ECO:0000259" key="12">
    <source>
        <dbReference type="Pfam" id="PF17678"/>
    </source>
</evidence>
<comment type="caution">
    <text evidence="13">The sequence shown here is derived from an EMBL/GenBank/DDBJ whole genome shotgun (WGS) entry which is preliminary data.</text>
</comment>
<evidence type="ECO:0000256" key="8">
    <source>
        <dbReference type="ARBA" id="ARBA00022825"/>
    </source>
</evidence>
<dbReference type="InterPro" id="IPR029062">
    <property type="entry name" value="Class_I_gatase-like"/>
</dbReference>
<dbReference type="EC" id="3.4.15.6" evidence="4"/>
<dbReference type="InterPro" id="IPR008928">
    <property type="entry name" value="6-hairpin_glycosidase_sf"/>
</dbReference>